<sequence>MCHSDATWYQSIPPSSLDCIPIFHEHFKAISSELVFGENLSLPDDFVHDSKLASPSSFVQQLRNAFADLRLVLPSHNTKQKPFILLILQHALMYLSGLIPFQLHYSHLTKDHTL</sequence>
<dbReference type="GO" id="GO:0046983">
    <property type="term" value="F:protein dimerization activity"/>
    <property type="evidence" value="ECO:0007669"/>
    <property type="project" value="InterPro"/>
</dbReference>
<dbReference type="Proteomes" id="UP000887116">
    <property type="component" value="Unassembled WGS sequence"/>
</dbReference>
<feature type="transmembrane region" description="Helical" evidence="1">
    <location>
        <begin position="83"/>
        <end position="105"/>
    </location>
</feature>
<keyword evidence="4" id="KW-1185">Reference proteome</keyword>
<proteinExistence type="predicted"/>
<evidence type="ECO:0000313" key="3">
    <source>
        <dbReference type="EMBL" id="GFR14286.1"/>
    </source>
</evidence>
<organism evidence="3 4">
    <name type="scientific">Trichonephila clavata</name>
    <name type="common">Joro spider</name>
    <name type="synonym">Nephila clavata</name>
    <dbReference type="NCBI Taxonomy" id="2740835"/>
    <lineage>
        <taxon>Eukaryota</taxon>
        <taxon>Metazoa</taxon>
        <taxon>Ecdysozoa</taxon>
        <taxon>Arthropoda</taxon>
        <taxon>Chelicerata</taxon>
        <taxon>Arachnida</taxon>
        <taxon>Araneae</taxon>
        <taxon>Araneomorphae</taxon>
        <taxon>Entelegynae</taxon>
        <taxon>Araneoidea</taxon>
        <taxon>Nephilidae</taxon>
        <taxon>Trichonephila</taxon>
    </lineage>
</organism>
<comment type="caution">
    <text evidence="3">The sequence shown here is derived from an EMBL/GenBank/DDBJ whole genome shotgun (WGS) entry which is preliminary data.</text>
</comment>
<evidence type="ECO:0000256" key="1">
    <source>
        <dbReference type="SAM" id="Phobius"/>
    </source>
</evidence>
<dbReference type="InterPro" id="IPR011598">
    <property type="entry name" value="bHLH_dom"/>
</dbReference>
<reference evidence="3" key="1">
    <citation type="submission" date="2020-07" db="EMBL/GenBank/DDBJ databases">
        <title>Multicomponent nature underlies the extraordinary mechanical properties of spider dragline silk.</title>
        <authorList>
            <person name="Kono N."/>
            <person name="Nakamura H."/>
            <person name="Mori M."/>
            <person name="Yoshida Y."/>
            <person name="Ohtoshi R."/>
            <person name="Malay A.D."/>
            <person name="Moran D.A.P."/>
            <person name="Tomita M."/>
            <person name="Numata K."/>
            <person name="Arakawa K."/>
        </authorList>
    </citation>
    <scope>NUCLEOTIDE SEQUENCE</scope>
</reference>
<dbReference type="Pfam" id="PF00010">
    <property type="entry name" value="HLH"/>
    <property type="match status" value="1"/>
</dbReference>
<evidence type="ECO:0000259" key="2">
    <source>
        <dbReference type="Pfam" id="PF00010"/>
    </source>
</evidence>
<feature type="domain" description="BHLH" evidence="2">
    <location>
        <begin position="59"/>
        <end position="98"/>
    </location>
</feature>
<keyword evidence="1" id="KW-0812">Transmembrane</keyword>
<dbReference type="EMBL" id="BMAO01017241">
    <property type="protein sequence ID" value="GFR14286.1"/>
    <property type="molecule type" value="Genomic_DNA"/>
</dbReference>
<protein>
    <recommendedName>
        <fullName evidence="2">BHLH domain-containing protein</fullName>
    </recommendedName>
</protein>
<dbReference type="AlphaFoldDB" id="A0A8X6JP39"/>
<gene>
    <name evidence="3" type="ORF">TNCT_461111</name>
</gene>
<accession>A0A8X6JP39</accession>
<keyword evidence="1" id="KW-1133">Transmembrane helix</keyword>
<name>A0A8X6JP39_TRICU</name>
<dbReference type="CDD" id="cd00083">
    <property type="entry name" value="bHLH_SF"/>
    <property type="match status" value="1"/>
</dbReference>
<keyword evidence="1" id="KW-0472">Membrane</keyword>
<dbReference type="OrthoDB" id="6428550at2759"/>
<evidence type="ECO:0000313" key="4">
    <source>
        <dbReference type="Proteomes" id="UP000887116"/>
    </source>
</evidence>